<dbReference type="GeneID" id="103051512"/>
<evidence type="ECO:0000259" key="1">
    <source>
        <dbReference type="PROSITE" id="PS51269"/>
    </source>
</evidence>
<organism evidence="2 3">
    <name type="scientific">Python bivittatus</name>
    <name type="common">Burmese python</name>
    <name type="synonym">Python molurus bivittatus</name>
    <dbReference type="NCBI Taxonomy" id="176946"/>
    <lineage>
        <taxon>Eukaryota</taxon>
        <taxon>Metazoa</taxon>
        <taxon>Chordata</taxon>
        <taxon>Craniata</taxon>
        <taxon>Vertebrata</taxon>
        <taxon>Euteleostomi</taxon>
        <taxon>Lepidosauria</taxon>
        <taxon>Squamata</taxon>
        <taxon>Bifurcata</taxon>
        <taxon>Unidentata</taxon>
        <taxon>Episquamata</taxon>
        <taxon>Toxicofera</taxon>
        <taxon>Serpentes</taxon>
        <taxon>Henophidia</taxon>
        <taxon>Pythonidae</taxon>
        <taxon>Python</taxon>
    </lineage>
</organism>
<dbReference type="Pfam" id="PF20923">
    <property type="entry name" value="COMMD9_HN"/>
    <property type="match status" value="1"/>
</dbReference>
<evidence type="ECO:0000313" key="3">
    <source>
        <dbReference type="RefSeq" id="XP_007435081.1"/>
    </source>
</evidence>
<name>A0A9F2R3E7_PYTBI</name>
<dbReference type="PROSITE" id="PS51269">
    <property type="entry name" value="COMM"/>
    <property type="match status" value="1"/>
</dbReference>
<proteinExistence type="predicted"/>
<dbReference type="InterPro" id="IPR037360">
    <property type="entry name" value="COMMD9"/>
</dbReference>
<dbReference type="InterPro" id="IPR048676">
    <property type="entry name" value="COMMD9_N"/>
</dbReference>
<gene>
    <name evidence="3" type="primary">COMMD9</name>
</gene>
<dbReference type="Pfam" id="PF07258">
    <property type="entry name" value="COMM_domain"/>
    <property type="match status" value="1"/>
</dbReference>
<dbReference type="InterPro" id="IPR017920">
    <property type="entry name" value="COMM"/>
</dbReference>
<dbReference type="CDD" id="cd04757">
    <property type="entry name" value="Commd9"/>
    <property type="match status" value="1"/>
</dbReference>
<dbReference type="OMA" id="SHHVLFY"/>
<feature type="domain" description="COMM" evidence="1">
    <location>
        <begin position="122"/>
        <end position="196"/>
    </location>
</feature>
<accession>A0A9F2R3E7</accession>
<evidence type="ECO:0000313" key="2">
    <source>
        <dbReference type="Proteomes" id="UP000695026"/>
    </source>
</evidence>
<sequence>MAALDREEFASLQFLLKAPSKNVVRQLCQECFSSSGNDPEKLTETTCSNLSVTPSEASQLIHSLHNLTRHIVYHGLTSQEEILSLFPEGFHQNLKNLVTKIILENVSAWRNEAQASQISLPRLVDMDWRVDIKTSSDNISKMAIPTCLLQLKIQENAALCGDDFATSALTVELNKQTLDTMLDGLGRIRDQLSAIANK</sequence>
<reference evidence="3" key="1">
    <citation type="submission" date="2025-08" db="UniProtKB">
        <authorList>
            <consortium name="RefSeq"/>
        </authorList>
    </citation>
    <scope>IDENTIFICATION</scope>
    <source>
        <tissue evidence="3">Liver</tissue>
    </source>
</reference>
<dbReference type="OrthoDB" id="64318at2759"/>
<dbReference type="PANTHER" id="PTHR15663:SF4">
    <property type="entry name" value="COMM DOMAIN-CONTAINING PROTEIN 9"/>
    <property type="match status" value="1"/>
</dbReference>
<dbReference type="RefSeq" id="XP_007435081.1">
    <property type="nucleotide sequence ID" value="XM_007435019.3"/>
</dbReference>
<keyword evidence="2" id="KW-1185">Reference proteome</keyword>
<dbReference type="PANTHER" id="PTHR15663">
    <property type="entry name" value="COMM DOMAIN-CONTAINING PROTEIN 9"/>
    <property type="match status" value="1"/>
</dbReference>
<dbReference type="AlphaFoldDB" id="A0A9F2R3E7"/>
<dbReference type="KEGG" id="pbi:103051512"/>
<protein>
    <submittedName>
        <fullName evidence="3">COMM domain-containing protein 9</fullName>
    </submittedName>
</protein>
<dbReference type="CTD" id="29099"/>
<dbReference type="Proteomes" id="UP000695026">
    <property type="component" value="Unplaced"/>
</dbReference>